<feature type="transmembrane region" description="Helical" evidence="1">
    <location>
        <begin position="93"/>
        <end position="120"/>
    </location>
</feature>
<name>A0A2Z3YNW7_9CORY</name>
<evidence type="ECO:0000313" key="3">
    <source>
        <dbReference type="EMBL" id="AWT25569.1"/>
    </source>
</evidence>
<dbReference type="Gene3D" id="3.40.50.620">
    <property type="entry name" value="HUPs"/>
    <property type="match status" value="1"/>
</dbReference>
<dbReference type="CDD" id="cd06259">
    <property type="entry name" value="YdcF-like"/>
    <property type="match status" value="1"/>
</dbReference>
<dbReference type="GO" id="GO:0000270">
    <property type="term" value="P:peptidoglycan metabolic process"/>
    <property type="evidence" value="ECO:0007669"/>
    <property type="project" value="TreeGrafter"/>
</dbReference>
<feature type="transmembrane region" description="Helical" evidence="1">
    <location>
        <begin position="29"/>
        <end position="48"/>
    </location>
</feature>
<keyword evidence="1" id="KW-0472">Membrane</keyword>
<dbReference type="GO" id="GO:0005886">
    <property type="term" value="C:plasma membrane"/>
    <property type="evidence" value="ECO:0007669"/>
    <property type="project" value="TreeGrafter"/>
</dbReference>
<protein>
    <recommendedName>
        <fullName evidence="2">DUF218 domain-containing protein</fullName>
    </recommendedName>
</protein>
<feature type="transmembrane region" description="Helical" evidence="1">
    <location>
        <begin position="132"/>
        <end position="156"/>
    </location>
</feature>
<accession>A0A2Z3YNW7</accession>
<keyword evidence="4" id="KW-1185">Reference proteome</keyword>
<dbReference type="EMBL" id="CP024988">
    <property type="protein sequence ID" value="AWT25569.1"/>
    <property type="molecule type" value="Genomic_DNA"/>
</dbReference>
<dbReference type="KEGG" id="cpre:Csp1_07600"/>
<dbReference type="OrthoDB" id="9782395at2"/>
<dbReference type="PANTHER" id="PTHR30336">
    <property type="entry name" value="INNER MEMBRANE PROTEIN, PROBABLE PERMEASE"/>
    <property type="match status" value="1"/>
</dbReference>
<evidence type="ECO:0000313" key="4">
    <source>
        <dbReference type="Proteomes" id="UP000247696"/>
    </source>
</evidence>
<dbReference type="RefSeq" id="WP_066583715.1">
    <property type="nucleotide sequence ID" value="NZ_CABKVS010000001.1"/>
</dbReference>
<organism evidence="3 4">
    <name type="scientific">Corynebacterium provencense</name>
    <dbReference type="NCBI Taxonomy" id="1737425"/>
    <lineage>
        <taxon>Bacteria</taxon>
        <taxon>Bacillati</taxon>
        <taxon>Actinomycetota</taxon>
        <taxon>Actinomycetes</taxon>
        <taxon>Mycobacteriales</taxon>
        <taxon>Corynebacteriaceae</taxon>
        <taxon>Corynebacterium</taxon>
    </lineage>
</organism>
<dbReference type="GO" id="GO:0043164">
    <property type="term" value="P:Gram-negative-bacterium-type cell wall biogenesis"/>
    <property type="evidence" value="ECO:0007669"/>
    <property type="project" value="TreeGrafter"/>
</dbReference>
<sequence>MTPLLLVSLLLVLLFLVTAWSVKSRSRWGGNGILVWALGLLAWVWLLIAATGAGFPGTMWCAFAVAHAAVGAAGWIVARWMGDTLPGSDGRGWYHLATVIAAAELLSLGAGALVLVAVPVGSLGEGGDDGRIALVVMGAVGLLLWAGAVWSMLHYLRDVARGRRRAAPGRADAVIVLGAGLVDDKVSDLLACRCDRGAQAWYTVTARRPARSTPLIVSGGRGEDEPCTEAEAMHHYLASRGFPRAAVIEEGDATDTTENLHFSLDLLEERGVHDPSVVVCTSDFHVLRTERIVEMLGRERGDNGLPFSAVVLGAPTPRAAIPASYLREYVALMLHRIVGRA</sequence>
<feature type="transmembrane region" description="Helical" evidence="1">
    <location>
        <begin position="60"/>
        <end position="81"/>
    </location>
</feature>
<dbReference type="Pfam" id="PF02698">
    <property type="entry name" value="DUF218"/>
    <property type="match status" value="1"/>
</dbReference>
<proteinExistence type="predicted"/>
<evidence type="ECO:0000256" key="1">
    <source>
        <dbReference type="SAM" id="Phobius"/>
    </source>
</evidence>
<reference evidence="4" key="1">
    <citation type="submission" date="2017-11" db="EMBL/GenBank/DDBJ databases">
        <title>Otitis media/interna in a cat caused by the recently described species Corynebacterium provencense.</title>
        <authorList>
            <person name="Kittl S."/>
            <person name="Brodard I."/>
            <person name="Rychener L."/>
            <person name="Jores J."/>
            <person name="Roosje P."/>
            <person name="Gobeli Brawand S."/>
        </authorList>
    </citation>
    <scope>NUCLEOTIDE SEQUENCE [LARGE SCALE GENOMIC DNA]</scope>
    <source>
        <strain evidence="4">17KM38</strain>
    </source>
</reference>
<dbReference type="InterPro" id="IPR014729">
    <property type="entry name" value="Rossmann-like_a/b/a_fold"/>
</dbReference>
<dbReference type="InterPro" id="IPR003848">
    <property type="entry name" value="DUF218"/>
</dbReference>
<keyword evidence="1" id="KW-1133">Transmembrane helix</keyword>
<keyword evidence="1" id="KW-0812">Transmembrane</keyword>
<dbReference type="PANTHER" id="PTHR30336:SF4">
    <property type="entry name" value="ENVELOPE BIOGENESIS FACTOR ELYC"/>
    <property type="match status" value="1"/>
</dbReference>
<dbReference type="STRING" id="1737425.GCA_900049755_00533"/>
<feature type="domain" description="DUF218" evidence="2">
    <location>
        <begin position="172"/>
        <end position="330"/>
    </location>
</feature>
<evidence type="ECO:0000259" key="2">
    <source>
        <dbReference type="Pfam" id="PF02698"/>
    </source>
</evidence>
<dbReference type="Proteomes" id="UP000247696">
    <property type="component" value="Chromosome"/>
</dbReference>
<dbReference type="AlphaFoldDB" id="A0A2Z3YNW7"/>
<gene>
    <name evidence="3" type="ORF">Csp1_07600</name>
</gene>
<dbReference type="InterPro" id="IPR051599">
    <property type="entry name" value="Cell_Envelope_Assoc"/>
</dbReference>